<dbReference type="PANTHER" id="PTHR21539">
    <property type="entry name" value="SAGA-ASSOCIATED FACTOR 29"/>
    <property type="match status" value="1"/>
</dbReference>
<reference evidence="7 9" key="2">
    <citation type="submission" date="2022-05" db="EMBL/GenBank/DDBJ databases">
        <title>Chromosome-level reference genomes for two strains of Caenorhabditis briggsae: an improved platform for comparative genomics.</title>
        <authorList>
            <person name="Stevens L."/>
            <person name="Andersen E.C."/>
        </authorList>
    </citation>
    <scope>NUCLEOTIDE SEQUENCE [LARGE SCALE GENOMIC DNA]</scope>
    <source>
        <strain evidence="7">QX1410_ONT</strain>
        <tissue evidence="7">Whole-organism</tissue>
    </source>
</reference>
<organism evidence="8 10">
    <name type="scientific">Caenorhabditis briggsae</name>
    <dbReference type="NCBI Taxonomy" id="6238"/>
    <lineage>
        <taxon>Eukaryota</taxon>
        <taxon>Metazoa</taxon>
        <taxon>Ecdysozoa</taxon>
        <taxon>Nematoda</taxon>
        <taxon>Chromadorea</taxon>
        <taxon>Rhabditida</taxon>
        <taxon>Rhabditina</taxon>
        <taxon>Rhabditomorpha</taxon>
        <taxon>Rhabditoidea</taxon>
        <taxon>Rhabditidae</taxon>
        <taxon>Peloderinae</taxon>
        <taxon>Caenorhabditis</taxon>
    </lineage>
</organism>
<dbReference type="InterPro" id="IPR047287">
    <property type="entry name" value="Tudor_SGF29_rpt2"/>
</dbReference>
<keyword evidence="10" id="KW-1185">Reference proteome</keyword>
<dbReference type="Proteomes" id="UP000827892">
    <property type="component" value="Chromosome IV"/>
</dbReference>
<dbReference type="EMBL" id="CP090894">
    <property type="protein sequence ID" value="ULT96330.1"/>
    <property type="molecule type" value="Genomic_DNA"/>
</dbReference>
<keyword evidence="3" id="KW-0175">Coiled coil</keyword>
<dbReference type="OMA" id="WILADIM"/>
<dbReference type="Proteomes" id="UP000829354">
    <property type="component" value="Chromosome IV"/>
</dbReference>
<dbReference type="EMBL" id="CP092623">
    <property type="protein sequence ID" value="UMM29523.1"/>
    <property type="molecule type" value="Genomic_DNA"/>
</dbReference>
<dbReference type="InterPro" id="IPR010750">
    <property type="entry name" value="SGF29_tudor-like_dom"/>
</dbReference>
<dbReference type="CDD" id="cd20393">
    <property type="entry name" value="Tudor_SGF29_rpt1"/>
    <property type="match status" value="1"/>
</dbReference>
<sequence length="290" mass="32551">MPKQKNSVQAVEEMRKKTAEDLLKKLPDIKERQDIVNENLKRLQEFRDNEPNPMGKGKTKHLAAVTSTHGAVTAQQIELKKILDELRRASEVDYRSQMEGDLSRRDLMELIKIRGELLPLWVNKSSGFPGEYVGAIAPHEGSKLNEGDAVAAFNDKTEIWILADIMSCNSNSRYECKDVDGESKKLAVFSRSHLIPLPKWKANPDSDKHALFAKNAIVLALYPQTTCFYKGIVHSPPSDFREPYQVAFEDDSYNSGYCPPMPVAQKYVVAFKEVAGITASTAPKKGNKKK</sequence>
<proteinExistence type="predicted"/>
<dbReference type="InterPro" id="IPR037802">
    <property type="entry name" value="SGF29"/>
</dbReference>
<keyword evidence="5" id="KW-0539">Nucleus</keyword>
<dbReference type="Pfam" id="PF07039">
    <property type="entry name" value="SGF29_Tudor"/>
    <property type="match status" value="1"/>
</dbReference>
<name>A0AAE9EXM3_CAEBR</name>
<dbReference type="GO" id="GO:0000124">
    <property type="term" value="C:SAGA complex"/>
    <property type="evidence" value="ECO:0007669"/>
    <property type="project" value="InterPro"/>
</dbReference>
<dbReference type="AlphaFoldDB" id="A0AAE9EXM3"/>
<comment type="subcellular location">
    <subcellularLocation>
        <location evidence="1">Nucleus</location>
    </subcellularLocation>
</comment>
<reference evidence="8 10" key="1">
    <citation type="submission" date="2022-04" db="EMBL/GenBank/DDBJ databases">
        <title>Chromosome-level reference genomes for two strains of Caenorhabditis briggsae: an improved platform for comparative genomics.</title>
        <authorList>
            <person name="Stevens L."/>
            <person name="Andersen E."/>
        </authorList>
    </citation>
    <scope>NUCLEOTIDE SEQUENCE [LARGE SCALE GENOMIC DNA]</scope>
    <source>
        <strain evidence="8">VX34</strain>
        <tissue evidence="8">Whole-organism</tissue>
    </source>
</reference>
<dbReference type="InterPro" id="IPR047288">
    <property type="entry name" value="Tudor_SGF29_rpt1"/>
</dbReference>
<dbReference type="CDD" id="cd20394">
    <property type="entry name" value="Tudor_SGF29_rpt2"/>
    <property type="match status" value="1"/>
</dbReference>
<keyword evidence="2" id="KW-0805">Transcription regulation</keyword>
<gene>
    <name evidence="7" type="ORF">L3Y34_004738</name>
    <name evidence="8" type="ORF">L5515_011838</name>
</gene>
<evidence type="ECO:0000256" key="5">
    <source>
        <dbReference type="ARBA" id="ARBA00023242"/>
    </source>
</evidence>
<feature type="domain" description="SGF29 C-terminal" evidence="6">
    <location>
        <begin position="140"/>
        <end position="277"/>
    </location>
</feature>
<evidence type="ECO:0000259" key="6">
    <source>
        <dbReference type="PROSITE" id="PS51518"/>
    </source>
</evidence>
<dbReference type="FunFam" id="2.30.30.140:FF:000029">
    <property type="entry name" value="SAGA-associated factor 29 homolog"/>
    <property type="match status" value="1"/>
</dbReference>
<evidence type="ECO:0000313" key="8">
    <source>
        <dbReference type="EMBL" id="UMM29523.1"/>
    </source>
</evidence>
<evidence type="ECO:0000313" key="7">
    <source>
        <dbReference type="EMBL" id="ULT96330.1"/>
    </source>
</evidence>
<evidence type="ECO:0000313" key="9">
    <source>
        <dbReference type="Proteomes" id="UP000827892"/>
    </source>
</evidence>
<dbReference type="PROSITE" id="PS51518">
    <property type="entry name" value="SGF29_C"/>
    <property type="match status" value="1"/>
</dbReference>
<dbReference type="Gene3D" id="2.30.30.140">
    <property type="match status" value="2"/>
</dbReference>
<dbReference type="FunFam" id="2.30.30.140:FF:000026">
    <property type="entry name" value="SAGA-associated factor 29 homolog"/>
    <property type="match status" value="1"/>
</dbReference>
<evidence type="ECO:0000256" key="1">
    <source>
        <dbReference type="ARBA" id="ARBA00004123"/>
    </source>
</evidence>
<keyword evidence="4" id="KW-0804">Transcription</keyword>
<evidence type="ECO:0000256" key="4">
    <source>
        <dbReference type="ARBA" id="ARBA00023163"/>
    </source>
</evidence>
<evidence type="ECO:0000313" key="10">
    <source>
        <dbReference type="Proteomes" id="UP000829354"/>
    </source>
</evidence>
<protein>
    <recommendedName>
        <fullName evidence="6">SGF29 C-terminal domain-containing protein</fullName>
    </recommendedName>
</protein>
<dbReference type="KEGG" id="cbr:CBG_01747"/>
<dbReference type="GO" id="GO:0140672">
    <property type="term" value="C:ATAC complex"/>
    <property type="evidence" value="ECO:0007669"/>
    <property type="project" value="UniProtKB-ARBA"/>
</dbReference>
<evidence type="ECO:0000256" key="2">
    <source>
        <dbReference type="ARBA" id="ARBA00023015"/>
    </source>
</evidence>
<evidence type="ECO:0000256" key="3">
    <source>
        <dbReference type="ARBA" id="ARBA00023054"/>
    </source>
</evidence>
<accession>A0AAE9EXM3</accession>
<dbReference type="GO" id="GO:0005634">
    <property type="term" value="C:nucleus"/>
    <property type="evidence" value="ECO:0007669"/>
    <property type="project" value="UniProtKB-SubCell"/>
</dbReference>
<dbReference type="PANTHER" id="PTHR21539:SF0">
    <property type="entry name" value="SAGA-ASSOCIATED FACTOR 29"/>
    <property type="match status" value="1"/>
</dbReference>